<organism evidence="2 3">
    <name type="scientific">Lachancea mirantina</name>
    <dbReference type="NCBI Taxonomy" id="1230905"/>
    <lineage>
        <taxon>Eukaryota</taxon>
        <taxon>Fungi</taxon>
        <taxon>Dikarya</taxon>
        <taxon>Ascomycota</taxon>
        <taxon>Saccharomycotina</taxon>
        <taxon>Saccharomycetes</taxon>
        <taxon>Saccharomycetales</taxon>
        <taxon>Saccharomycetaceae</taxon>
        <taxon>Lachancea</taxon>
    </lineage>
</organism>
<dbReference type="InterPro" id="IPR018849">
    <property type="entry name" value="Urb2/Npa2_C"/>
</dbReference>
<evidence type="ECO:0000313" key="2">
    <source>
        <dbReference type="EMBL" id="SCV03249.1"/>
    </source>
</evidence>
<protein>
    <submittedName>
        <fullName evidence="2">LAMI_0H06634g1_1</fullName>
    </submittedName>
</protein>
<feature type="domain" description="Nucleolar 27S pre-rRNA processing Urb2/Npa2 C-terminal" evidence="1">
    <location>
        <begin position="949"/>
        <end position="1156"/>
    </location>
</feature>
<dbReference type="InterPro" id="IPR052609">
    <property type="entry name" value="Ribosome_Biogenesis_Reg"/>
</dbReference>
<dbReference type="Proteomes" id="UP000191024">
    <property type="component" value="Chromosome H"/>
</dbReference>
<keyword evidence="3" id="KW-1185">Reference proteome</keyword>
<dbReference type="Pfam" id="PF10441">
    <property type="entry name" value="Urb2"/>
    <property type="match status" value="1"/>
</dbReference>
<dbReference type="PANTHER" id="PTHR15682">
    <property type="entry name" value="UNHEALTHY RIBOSOME BIOGENESIS PROTEIN 2 HOMOLOG"/>
    <property type="match status" value="1"/>
</dbReference>
<dbReference type="OrthoDB" id="160374at2759"/>
<dbReference type="AlphaFoldDB" id="A0A1G4KFG8"/>
<gene>
    <name evidence="2" type="ORF">LAMI_0H06634G</name>
</gene>
<dbReference type="GO" id="GO:0042254">
    <property type="term" value="P:ribosome biogenesis"/>
    <property type="evidence" value="ECO:0007669"/>
    <property type="project" value="TreeGrafter"/>
</dbReference>
<sequence>MASTAEQTSKYLRSKEISVKEISEFSNKLIDGDIDVYFPNAETFVLELIANRWIDQRELKFKSNYRIWALFNRCWRNVNNDELRKMIFKTLKFPETLIQGLQNVVHEPSEVPLFASALQGTLELINANFVVETTAEQSQHIISGVFQLIVESYNMDADARSGLLMEVFNLLQSGLNYEPTLKTCKSFIDIVLFRLVRYISLLENLNGPPVKQTLRLLHRHVFTGDNAVIGHLISSLSCETQSLNAREHCTLFEIAAHNLSKSDFTTLERLFTAIVAHDFTAMPHLLRILSETRKTMSQTFLENLFEKLFKSISTRDDSTTWYLITRILQLDIEVGIRQASKIMNRLAFVSDLNLKVMTFKTLVECFANGRDLHKFLKLLEDYECTREDAPSYIYDEPFIEVVANRVAEMANNTIFEHLSGLVDEIIVNPQRAAVPVQLLMILLRGFPKISDANMMQLKLPLSKLFELEGDQTYALWNLFYNILNVYDDIYPEDKFLEIETIVSNLLQQRGKCAEMFAFIFKLRELRDFSLESTAQSFVQYFTSAEIEERRKMLEIVFCGFPTLSDKCFSKESLSLFAECLFKVDYQSLFTVAILSDDVFEETNIMHSVTSVLSERLSDDFCLRALCEVPIQCINKSVRIKTINDLSAKNDLTSLDYEVLCHLLQYPTYRSELETSVERLQSVVAGRSDKFLLENPVFEIVLKNHICQSSESVSAAFLEDLIRVLRMRLSESAADEIVKMAYYFIIQEQALSEECNELTTILTGILSEQLILLADILIENSEAFAFYSQALFTLFLRRRNEKTASDILRVIGCLHSKLSGKSVLLKVGCSFFLLFSAAYKNELNIILAHYIALRECGLNKTDLFPAVEFAVSESLQKGFKDFNIAFACILNSLNELGSSYGEAICEISQYFLSRLNRKNIESQILYAKFQSALRTTLQLKSIENHRPVLMLLETIKRLLITESWLFSQYLTDSLFPLCSLVNFKFIKAENTHNDDVMSSTCQLISSIVLFHRFKLFNRHHLILSFLCPSLEYLATISDEFLNSSSARELGRLVSNLCESSNISKSGKSRSEVDSKVTHVKGLLRKFLPVFLMKYITLSISQPFRQAIRKELLPAINSIFDIFSERELTFISANLDNSGRTYLRGIYSEYKKAGKWREN</sequence>
<evidence type="ECO:0000313" key="3">
    <source>
        <dbReference type="Proteomes" id="UP000191024"/>
    </source>
</evidence>
<name>A0A1G4KFG8_9SACH</name>
<proteinExistence type="predicted"/>
<evidence type="ECO:0000259" key="1">
    <source>
        <dbReference type="Pfam" id="PF10441"/>
    </source>
</evidence>
<dbReference type="STRING" id="1230905.A0A1G4KFG8"/>
<dbReference type="PANTHER" id="PTHR15682:SF2">
    <property type="entry name" value="UNHEALTHY RIBOSOME BIOGENESIS PROTEIN 2 HOMOLOG"/>
    <property type="match status" value="1"/>
</dbReference>
<dbReference type="EMBL" id="LT598468">
    <property type="protein sequence ID" value="SCV03249.1"/>
    <property type="molecule type" value="Genomic_DNA"/>
</dbReference>
<reference evidence="3" key="1">
    <citation type="submission" date="2016-03" db="EMBL/GenBank/DDBJ databases">
        <authorList>
            <person name="Devillers H."/>
        </authorList>
    </citation>
    <scope>NUCLEOTIDE SEQUENCE [LARGE SCALE GENOMIC DNA]</scope>
</reference>
<accession>A0A1G4KFG8</accession>
<dbReference type="GO" id="GO:0005730">
    <property type="term" value="C:nucleolus"/>
    <property type="evidence" value="ECO:0007669"/>
    <property type="project" value="TreeGrafter"/>
</dbReference>